<dbReference type="PRINTS" id="PR00038">
    <property type="entry name" value="HTHLUXR"/>
</dbReference>
<dbReference type="GO" id="GO:0003677">
    <property type="term" value="F:DNA binding"/>
    <property type="evidence" value="ECO:0007669"/>
    <property type="project" value="UniProtKB-KW"/>
</dbReference>
<evidence type="ECO:0000313" key="7">
    <source>
        <dbReference type="Proteomes" id="UP000326202"/>
    </source>
</evidence>
<dbReference type="Gene3D" id="3.40.50.2300">
    <property type="match status" value="1"/>
</dbReference>
<dbReference type="CDD" id="cd17535">
    <property type="entry name" value="REC_NarL-like"/>
    <property type="match status" value="1"/>
</dbReference>
<evidence type="ECO:0000259" key="5">
    <source>
        <dbReference type="PROSITE" id="PS50110"/>
    </source>
</evidence>
<dbReference type="Pfam" id="PF00072">
    <property type="entry name" value="Response_reg"/>
    <property type="match status" value="1"/>
</dbReference>
<dbReference type="PROSITE" id="PS50110">
    <property type="entry name" value="RESPONSE_REGULATORY"/>
    <property type="match status" value="1"/>
</dbReference>
<dbReference type="AlphaFoldDB" id="A0A5J6MPY1"/>
<dbReference type="SUPFAM" id="SSF46894">
    <property type="entry name" value="C-terminal effector domain of the bipartite response regulators"/>
    <property type="match status" value="1"/>
</dbReference>
<dbReference type="InterPro" id="IPR016032">
    <property type="entry name" value="Sig_transdc_resp-reg_C-effctor"/>
</dbReference>
<dbReference type="KEGG" id="htq:FRZ44_47120"/>
<dbReference type="SUPFAM" id="SSF52172">
    <property type="entry name" value="CheY-like"/>
    <property type="match status" value="1"/>
</dbReference>
<sequence>MAMPPATVLIADDHPLFRAALADLIRRTPEFELVGAVEALDPALSLLAERPCDLALLDLRMPGMTDLSVLSALRAKHPDTKLALISGNLDSEAVSGGLKNGIVGFLPKSFDPPVILAAIRLILSGAIYVPHELAALASEPESSPSAASSDEPSTLTEREREILTMMVAGASHKEIARSLGLAEITIKLHAQRIVKKLGVRNRAAAIAKAVRDQLVDPTI</sequence>
<dbReference type="InterPro" id="IPR051015">
    <property type="entry name" value="EvgA-like"/>
</dbReference>
<dbReference type="SMART" id="SM00421">
    <property type="entry name" value="HTH_LUXR"/>
    <property type="match status" value="1"/>
</dbReference>
<organism evidence="6 7">
    <name type="scientific">Hypericibacter terrae</name>
    <dbReference type="NCBI Taxonomy" id="2602015"/>
    <lineage>
        <taxon>Bacteria</taxon>
        <taxon>Pseudomonadati</taxon>
        <taxon>Pseudomonadota</taxon>
        <taxon>Alphaproteobacteria</taxon>
        <taxon>Rhodospirillales</taxon>
        <taxon>Dongiaceae</taxon>
        <taxon>Hypericibacter</taxon>
    </lineage>
</organism>
<feature type="domain" description="HTH luxR-type" evidence="4">
    <location>
        <begin position="148"/>
        <end position="213"/>
    </location>
</feature>
<feature type="modified residue" description="4-aspartylphosphate" evidence="3">
    <location>
        <position position="58"/>
    </location>
</feature>
<name>A0A5J6MPY1_9PROT</name>
<evidence type="ECO:0000259" key="4">
    <source>
        <dbReference type="PROSITE" id="PS50043"/>
    </source>
</evidence>
<dbReference type="PROSITE" id="PS50043">
    <property type="entry name" value="HTH_LUXR_2"/>
    <property type="match status" value="1"/>
</dbReference>
<dbReference type="Proteomes" id="UP000326202">
    <property type="component" value="Chromosome"/>
</dbReference>
<dbReference type="GO" id="GO:0000160">
    <property type="term" value="P:phosphorelay signal transduction system"/>
    <property type="evidence" value="ECO:0007669"/>
    <property type="project" value="InterPro"/>
</dbReference>
<protein>
    <submittedName>
        <fullName evidence="6">DNA-binding response regulator</fullName>
    </submittedName>
</protein>
<dbReference type="InterPro" id="IPR011006">
    <property type="entry name" value="CheY-like_superfamily"/>
</dbReference>
<accession>A0A5J6MPY1</accession>
<dbReference type="GO" id="GO:0006355">
    <property type="term" value="P:regulation of DNA-templated transcription"/>
    <property type="evidence" value="ECO:0007669"/>
    <property type="project" value="InterPro"/>
</dbReference>
<dbReference type="Pfam" id="PF00196">
    <property type="entry name" value="GerE"/>
    <property type="match status" value="1"/>
</dbReference>
<dbReference type="PANTHER" id="PTHR45566">
    <property type="entry name" value="HTH-TYPE TRANSCRIPTIONAL REGULATOR YHJB-RELATED"/>
    <property type="match status" value="1"/>
</dbReference>
<dbReference type="EMBL" id="CP042906">
    <property type="protein sequence ID" value="QEX19399.1"/>
    <property type="molecule type" value="Genomic_DNA"/>
</dbReference>
<evidence type="ECO:0000256" key="1">
    <source>
        <dbReference type="ARBA" id="ARBA00022553"/>
    </source>
</evidence>
<evidence type="ECO:0000256" key="3">
    <source>
        <dbReference type="PROSITE-ProRule" id="PRU00169"/>
    </source>
</evidence>
<keyword evidence="7" id="KW-1185">Reference proteome</keyword>
<proteinExistence type="predicted"/>
<reference evidence="6 7" key="1">
    <citation type="submission" date="2019-08" db="EMBL/GenBank/DDBJ databases">
        <title>Hyperibacter terrae gen. nov., sp. nov. and Hyperibacter viscosus sp. nov., two new members in the family Rhodospirillaceae isolated from the rhizosphere of Hypericum perforatum.</title>
        <authorList>
            <person name="Noviana Z."/>
        </authorList>
    </citation>
    <scope>NUCLEOTIDE SEQUENCE [LARGE SCALE GENOMIC DNA]</scope>
    <source>
        <strain evidence="6 7">R5913</strain>
    </source>
</reference>
<dbReference type="PANTHER" id="PTHR45566:SF2">
    <property type="entry name" value="NARL SUBFAMILY"/>
    <property type="match status" value="1"/>
</dbReference>
<dbReference type="SMART" id="SM00448">
    <property type="entry name" value="REC"/>
    <property type="match status" value="1"/>
</dbReference>
<keyword evidence="1 3" id="KW-0597">Phosphoprotein</keyword>
<evidence type="ECO:0000256" key="2">
    <source>
        <dbReference type="ARBA" id="ARBA00023125"/>
    </source>
</evidence>
<feature type="domain" description="Response regulatory" evidence="5">
    <location>
        <begin position="7"/>
        <end position="123"/>
    </location>
</feature>
<dbReference type="InterPro" id="IPR000792">
    <property type="entry name" value="Tscrpt_reg_LuxR_C"/>
</dbReference>
<dbReference type="CDD" id="cd06170">
    <property type="entry name" value="LuxR_C_like"/>
    <property type="match status" value="1"/>
</dbReference>
<keyword evidence="2 6" id="KW-0238">DNA-binding</keyword>
<dbReference type="InterPro" id="IPR001789">
    <property type="entry name" value="Sig_transdc_resp-reg_receiver"/>
</dbReference>
<evidence type="ECO:0000313" key="6">
    <source>
        <dbReference type="EMBL" id="QEX19399.1"/>
    </source>
</evidence>
<gene>
    <name evidence="6" type="ORF">FRZ44_47120</name>
</gene>
<dbReference type="InterPro" id="IPR058245">
    <property type="entry name" value="NreC/VraR/RcsB-like_REC"/>
</dbReference>